<dbReference type="InterPro" id="IPR006578">
    <property type="entry name" value="MADF-dom"/>
</dbReference>
<name>A0AAV4HC33_9GAST</name>
<evidence type="ECO:0000259" key="2">
    <source>
        <dbReference type="Pfam" id="PF10545"/>
    </source>
</evidence>
<keyword evidence="1" id="KW-0812">Transmembrane</keyword>
<accession>A0AAV4HC33</accession>
<proteinExistence type="predicted"/>
<feature type="domain" description="MADF" evidence="2">
    <location>
        <begin position="7"/>
        <end position="44"/>
    </location>
</feature>
<evidence type="ECO:0000256" key="1">
    <source>
        <dbReference type="SAM" id="Phobius"/>
    </source>
</evidence>
<reference evidence="3 4" key="1">
    <citation type="journal article" date="2021" name="Elife">
        <title>Chloroplast acquisition without the gene transfer in kleptoplastic sea slugs, Plakobranchus ocellatus.</title>
        <authorList>
            <person name="Maeda T."/>
            <person name="Takahashi S."/>
            <person name="Yoshida T."/>
            <person name="Shimamura S."/>
            <person name="Takaki Y."/>
            <person name="Nagai Y."/>
            <person name="Toyoda A."/>
            <person name="Suzuki Y."/>
            <person name="Arimoto A."/>
            <person name="Ishii H."/>
            <person name="Satoh N."/>
            <person name="Nishiyama T."/>
            <person name="Hasebe M."/>
            <person name="Maruyama T."/>
            <person name="Minagawa J."/>
            <person name="Obokata J."/>
            <person name="Shigenobu S."/>
        </authorList>
    </citation>
    <scope>NUCLEOTIDE SEQUENCE [LARGE SCALE GENOMIC DNA]</scope>
</reference>
<comment type="caution">
    <text evidence="3">The sequence shown here is derived from an EMBL/GenBank/DDBJ whole genome shotgun (WGS) entry which is preliminary data.</text>
</comment>
<keyword evidence="1" id="KW-0472">Membrane</keyword>
<keyword evidence="4" id="KW-1185">Reference proteome</keyword>
<dbReference type="EMBL" id="BMAT01012594">
    <property type="protein sequence ID" value="GFR95269.1"/>
    <property type="molecule type" value="Genomic_DNA"/>
</dbReference>
<sequence>MEDAGIIELVRARPALFNKRDKNYTNRDFVQRMWEQVASEFNEKEFFCFGKRMACTEPVCTSSNTEIILAAAVVVDVVVIVVVVVY</sequence>
<evidence type="ECO:0000313" key="3">
    <source>
        <dbReference type="EMBL" id="GFR95269.1"/>
    </source>
</evidence>
<dbReference type="AlphaFoldDB" id="A0AAV4HC33"/>
<feature type="transmembrane region" description="Helical" evidence="1">
    <location>
        <begin position="67"/>
        <end position="85"/>
    </location>
</feature>
<dbReference type="Proteomes" id="UP000762676">
    <property type="component" value="Unassembled WGS sequence"/>
</dbReference>
<organism evidence="3 4">
    <name type="scientific">Elysia marginata</name>
    <dbReference type="NCBI Taxonomy" id="1093978"/>
    <lineage>
        <taxon>Eukaryota</taxon>
        <taxon>Metazoa</taxon>
        <taxon>Spiralia</taxon>
        <taxon>Lophotrochozoa</taxon>
        <taxon>Mollusca</taxon>
        <taxon>Gastropoda</taxon>
        <taxon>Heterobranchia</taxon>
        <taxon>Euthyneura</taxon>
        <taxon>Panpulmonata</taxon>
        <taxon>Sacoglossa</taxon>
        <taxon>Placobranchoidea</taxon>
        <taxon>Plakobranchidae</taxon>
        <taxon>Elysia</taxon>
    </lineage>
</organism>
<protein>
    <recommendedName>
        <fullName evidence="2">MADF domain-containing protein</fullName>
    </recommendedName>
</protein>
<evidence type="ECO:0000313" key="4">
    <source>
        <dbReference type="Proteomes" id="UP000762676"/>
    </source>
</evidence>
<gene>
    <name evidence="3" type="ORF">ElyMa_006270100</name>
</gene>
<keyword evidence="1" id="KW-1133">Transmembrane helix</keyword>
<dbReference type="Pfam" id="PF10545">
    <property type="entry name" value="MADF_DNA_bdg"/>
    <property type="match status" value="1"/>
</dbReference>